<evidence type="ECO:0000313" key="1">
    <source>
        <dbReference type="EMBL" id="OFW59787.1"/>
    </source>
</evidence>
<name>A0A1F2WSF9_9ACTN</name>
<comment type="caution">
    <text evidence="1">The sequence shown here is derived from an EMBL/GenBank/DDBJ whole genome shotgun (WGS) entry which is preliminary data.</text>
</comment>
<dbReference type="Proteomes" id="UP000177876">
    <property type="component" value="Unassembled WGS sequence"/>
</dbReference>
<reference evidence="1 2" key="1">
    <citation type="journal article" date="2016" name="Nat. Commun.">
        <title>Thousands of microbial genomes shed light on interconnected biogeochemical processes in an aquifer system.</title>
        <authorList>
            <person name="Anantharaman K."/>
            <person name="Brown C.T."/>
            <person name="Hug L.A."/>
            <person name="Sharon I."/>
            <person name="Castelle C.J."/>
            <person name="Probst A.J."/>
            <person name="Thomas B.C."/>
            <person name="Singh A."/>
            <person name="Wilkins M.J."/>
            <person name="Karaoz U."/>
            <person name="Brodie E.L."/>
            <person name="Williams K.H."/>
            <person name="Hubbard S.S."/>
            <person name="Banfield J.F."/>
        </authorList>
    </citation>
    <scope>NUCLEOTIDE SEQUENCE [LARGE SCALE GENOMIC DNA]</scope>
</reference>
<dbReference type="InterPro" id="IPR029063">
    <property type="entry name" value="SAM-dependent_MTases_sf"/>
</dbReference>
<dbReference type="Pfam" id="PF07021">
    <property type="entry name" value="MetW"/>
    <property type="match status" value="1"/>
</dbReference>
<proteinExistence type="predicted"/>
<accession>A0A1F2WSF9</accession>
<dbReference type="CDD" id="cd02440">
    <property type="entry name" value="AdoMet_MTases"/>
    <property type="match status" value="1"/>
</dbReference>
<organism evidence="1 2">
    <name type="scientific">Candidatus Solincola sediminis</name>
    <dbReference type="NCBI Taxonomy" id="1797199"/>
    <lineage>
        <taxon>Bacteria</taxon>
        <taxon>Bacillati</taxon>
        <taxon>Actinomycetota</taxon>
        <taxon>Candidatus Geothermincolia</taxon>
        <taxon>Candidatus Geothermincolales</taxon>
        <taxon>Candidatus Geothermincolaceae</taxon>
        <taxon>Candidatus Solincola</taxon>
    </lineage>
</organism>
<protein>
    <submittedName>
        <fullName evidence="1">Methionine biosynthesis protein MetW</fullName>
    </submittedName>
</protein>
<dbReference type="AlphaFoldDB" id="A0A1F2WSF9"/>
<dbReference type="InterPro" id="IPR010743">
    <property type="entry name" value="Methionine_synth_MetW"/>
</dbReference>
<dbReference type="EMBL" id="MELK01000010">
    <property type="protein sequence ID" value="OFW59787.1"/>
    <property type="molecule type" value="Genomic_DNA"/>
</dbReference>
<evidence type="ECO:0000313" key="2">
    <source>
        <dbReference type="Proteomes" id="UP000177876"/>
    </source>
</evidence>
<gene>
    <name evidence="1" type="ORF">A2Y75_07910</name>
</gene>
<dbReference type="NCBIfam" id="TIGR02081">
    <property type="entry name" value="metW"/>
    <property type="match status" value="1"/>
</dbReference>
<sequence>MKAIQDKIIDWVQPASSVLELGCGDGELLARLVAEKGTKAQGIEVDDRSIYLCVGRGLNVLHEEVDSALHDYADNSFDFAVFNGSLQRVVLKPEVVLQEVLRVSRRTIVGFSNFAHYRARYQMIVKGRTPVTPSLPFAWHDTPNLHFLSIGDFMEYCESRSIGIEKMAFFGEGGPVRWLPNLTALTGLFLISKKAAE</sequence>
<dbReference type="Gene3D" id="3.40.50.150">
    <property type="entry name" value="Vaccinia Virus protein VP39"/>
    <property type="match status" value="1"/>
</dbReference>
<dbReference type="SUPFAM" id="SSF53335">
    <property type="entry name" value="S-adenosyl-L-methionine-dependent methyltransferases"/>
    <property type="match status" value="1"/>
</dbReference>
<dbReference type="STRING" id="1797197.A2Y75_07910"/>